<dbReference type="Proteomes" id="UP000555393">
    <property type="component" value="Unassembled WGS sequence"/>
</dbReference>
<protein>
    <submittedName>
        <fullName evidence="1">Organic hydroperoxide reductase OsmC/OhrA</fullName>
    </submittedName>
</protein>
<dbReference type="InterPro" id="IPR003718">
    <property type="entry name" value="OsmC/Ohr_fam"/>
</dbReference>
<proteinExistence type="predicted"/>
<evidence type="ECO:0000313" key="1">
    <source>
        <dbReference type="EMBL" id="MBB6261586.1"/>
    </source>
</evidence>
<name>A0A841LW88_9HYPH</name>
<dbReference type="SUPFAM" id="SSF82784">
    <property type="entry name" value="OsmC-like"/>
    <property type="match status" value="1"/>
</dbReference>
<dbReference type="InterPro" id="IPR036102">
    <property type="entry name" value="OsmC/Ohrsf"/>
</dbReference>
<dbReference type="PANTHER" id="PTHR42830">
    <property type="entry name" value="OSMOTICALLY INDUCIBLE FAMILY PROTEIN"/>
    <property type="match status" value="1"/>
</dbReference>
<dbReference type="InterPro" id="IPR052707">
    <property type="entry name" value="OsmC_Ohr_Peroxiredoxin"/>
</dbReference>
<dbReference type="Gene3D" id="3.30.300.20">
    <property type="match status" value="1"/>
</dbReference>
<dbReference type="InterPro" id="IPR015946">
    <property type="entry name" value="KH_dom-like_a/b"/>
</dbReference>
<evidence type="ECO:0000313" key="2">
    <source>
        <dbReference type="Proteomes" id="UP000555393"/>
    </source>
</evidence>
<gene>
    <name evidence="1" type="ORF">FHS77_002145</name>
</gene>
<dbReference type="AlphaFoldDB" id="A0A841LW88"/>
<dbReference type="EMBL" id="JACIIU010000010">
    <property type="protein sequence ID" value="MBB6261586.1"/>
    <property type="molecule type" value="Genomic_DNA"/>
</dbReference>
<dbReference type="PANTHER" id="PTHR42830:SF2">
    <property type="entry name" value="OSMC_OHR FAMILY PROTEIN"/>
    <property type="match status" value="1"/>
</dbReference>
<accession>A0A841LW88</accession>
<reference evidence="1 2" key="1">
    <citation type="submission" date="2020-08" db="EMBL/GenBank/DDBJ databases">
        <title>Genomic Encyclopedia of Type Strains, Phase IV (KMG-IV): sequencing the most valuable type-strain genomes for metagenomic binning, comparative biology and taxonomic classification.</title>
        <authorList>
            <person name="Goeker M."/>
        </authorList>
    </citation>
    <scope>NUCLEOTIDE SEQUENCE [LARGE SCALE GENOMIC DNA]</scope>
    <source>
        <strain evidence="1 2">DSM 22336</strain>
    </source>
</reference>
<dbReference type="Pfam" id="PF02566">
    <property type="entry name" value="OsmC"/>
    <property type="match status" value="1"/>
</dbReference>
<organism evidence="1 2">
    <name type="scientific">Paenochrobactrum gallinarii</name>
    <dbReference type="NCBI Taxonomy" id="643673"/>
    <lineage>
        <taxon>Bacteria</taxon>
        <taxon>Pseudomonadati</taxon>
        <taxon>Pseudomonadota</taxon>
        <taxon>Alphaproteobacteria</taxon>
        <taxon>Hyphomicrobiales</taxon>
        <taxon>Brucellaceae</taxon>
        <taxon>Paenochrobactrum</taxon>
    </lineage>
</organism>
<comment type="caution">
    <text evidence="1">The sequence shown here is derived from an EMBL/GenBank/DDBJ whole genome shotgun (WGS) entry which is preliminary data.</text>
</comment>
<sequence>MEMSVEVHWEREGAVFTDKKYSRAHIWRFDGGQVVPASSSPHVIPLPYSVEANVDPEEAFIAAISSCHMLTFLGVAAAKRIVIESYTDKATGFMEKIDGKILVSRVELKPEIIYGGEKPSAEAEAQLHHLAHEQCFIANSVKTEIKVIS</sequence>
<keyword evidence="2" id="KW-1185">Reference proteome</keyword>